<comment type="similarity">
    <text evidence="1 2">Belongs to the UPF0178 family.</text>
</comment>
<dbReference type="eggNOG" id="COG1671">
    <property type="taxonomic scope" value="Bacteria"/>
</dbReference>
<dbReference type="CDD" id="cd18720">
    <property type="entry name" value="PIN_YqxD-like"/>
    <property type="match status" value="1"/>
</dbReference>
<evidence type="ECO:0000313" key="3">
    <source>
        <dbReference type="EMBL" id="AEF83827.1"/>
    </source>
</evidence>
<reference evidence="3 4" key="2">
    <citation type="journal article" date="2011" name="ISME J.">
        <title>RNA-seq reveals cooperative metabolic interactions between two termite-gut spirochete species in co-culture.</title>
        <authorList>
            <person name="Rosenthal A.Z."/>
            <person name="Matson E.G."/>
            <person name="Eldar A."/>
            <person name="Leadbetter J.R."/>
        </authorList>
    </citation>
    <scope>NUCLEOTIDE SEQUENCE [LARGE SCALE GENOMIC DNA]</scope>
    <source>
        <strain evidence="4">ATCC BAA-887 / DSM 12427 / ZAS-2</strain>
    </source>
</reference>
<dbReference type="AlphaFoldDB" id="F5YNP3"/>
<dbReference type="Pfam" id="PF02639">
    <property type="entry name" value="DUF188"/>
    <property type="match status" value="1"/>
</dbReference>
<dbReference type="PANTHER" id="PTHR35146:SF1">
    <property type="entry name" value="UPF0178 PROTEIN YAII"/>
    <property type="match status" value="1"/>
</dbReference>
<gene>
    <name evidence="3" type="ordered locus">TREPR_1651</name>
</gene>
<dbReference type="KEGG" id="tpi:TREPR_1651"/>
<dbReference type="OrthoDB" id="9798918at2"/>
<dbReference type="InterPro" id="IPR003791">
    <property type="entry name" value="UPF0178"/>
</dbReference>
<dbReference type="STRING" id="545694.TREPR_1651"/>
<protein>
    <recommendedName>
        <fullName evidence="2">UPF0178 protein TREPR_1651</fullName>
    </recommendedName>
</protein>
<dbReference type="RefSeq" id="WP_015708472.1">
    <property type="nucleotide sequence ID" value="NC_015578.1"/>
</dbReference>
<dbReference type="PANTHER" id="PTHR35146">
    <property type="entry name" value="UPF0178 PROTEIN YAII"/>
    <property type="match status" value="1"/>
</dbReference>
<evidence type="ECO:0000256" key="1">
    <source>
        <dbReference type="ARBA" id="ARBA00008522"/>
    </source>
</evidence>
<keyword evidence="4" id="KW-1185">Reference proteome</keyword>
<organism evidence="3 4">
    <name type="scientific">Treponema primitia (strain ATCC BAA-887 / DSM 12427 / ZAS-2)</name>
    <dbReference type="NCBI Taxonomy" id="545694"/>
    <lineage>
        <taxon>Bacteria</taxon>
        <taxon>Pseudomonadati</taxon>
        <taxon>Spirochaetota</taxon>
        <taxon>Spirochaetia</taxon>
        <taxon>Spirochaetales</taxon>
        <taxon>Treponemataceae</taxon>
        <taxon>Treponema</taxon>
    </lineage>
</organism>
<proteinExistence type="inferred from homology"/>
<dbReference type="Proteomes" id="UP000009223">
    <property type="component" value="Chromosome"/>
</dbReference>
<sequence>MKILVDADSCPRPARELILRTAQRRGVLAIFAANRLIPGIGGSESSDGEFARMELCPAGADSADNRIVELAEEGDLVITRDIPLASRLVEASIAVIDDRGQAYSRENIRERLSLRDFMVDLAESGLGMERIPSYGKRELKAFADGFDRILTKLLKG</sequence>
<evidence type="ECO:0000256" key="2">
    <source>
        <dbReference type="HAMAP-Rule" id="MF_00489"/>
    </source>
</evidence>
<reference evidence="4" key="1">
    <citation type="submission" date="2009-12" db="EMBL/GenBank/DDBJ databases">
        <title>Complete sequence of Treponema primitia strain ZAS-2.</title>
        <authorList>
            <person name="Tetu S.G."/>
            <person name="Matson E."/>
            <person name="Ren Q."/>
            <person name="Seshadri R."/>
            <person name="Elbourne L."/>
            <person name="Hassan K.A."/>
            <person name="Durkin A."/>
            <person name="Radune D."/>
            <person name="Mohamoud Y."/>
            <person name="Shay R."/>
            <person name="Jin S."/>
            <person name="Zhang X."/>
            <person name="Lucey K."/>
            <person name="Ballor N.R."/>
            <person name="Ottesen E."/>
            <person name="Rosenthal R."/>
            <person name="Allen A."/>
            <person name="Leadbetter J.R."/>
            <person name="Paulsen I.T."/>
        </authorList>
    </citation>
    <scope>NUCLEOTIDE SEQUENCE [LARGE SCALE GENOMIC DNA]</scope>
    <source>
        <strain evidence="4">ATCC BAA-887 / DSM 12427 / ZAS-2</strain>
    </source>
</reference>
<evidence type="ECO:0000313" key="4">
    <source>
        <dbReference type="Proteomes" id="UP000009223"/>
    </source>
</evidence>
<name>F5YNP3_TREPZ</name>
<dbReference type="EMBL" id="CP001843">
    <property type="protein sequence ID" value="AEF83827.1"/>
    <property type="molecule type" value="Genomic_DNA"/>
</dbReference>
<dbReference type="HAMAP" id="MF_00489">
    <property type="entry name" value="UPF0178"/>
    <property type="match status" value="1"/>
</dbReference>
<dbReference type="HOGENOM" id="CLU_106619_2_0_12"/>
<accession>F5YNP3</accession>